<keyword evidence="1" id="KW-0472">Membrane</keyword>
<organism evidence="2 3">
    <name type="scientific">Bifidobacterium aerophilum</name>
    <dbReference type="NCBI Taxonomy" id="1798155"/>
    <lineage>
        <taxon>Bacteria</taxon>
        <taxon>Bacillati</taxon>
        <taxon>Actinomycetota</taxon>
        <taxon>Actinomycetes</taxon>
        <taxon>Bifidobacteriales</taxon>
        <taxon>Bifidobacteriaceae</taxon>
        <taxon>Bifidobacterium</taxon>
    </lineage>
</organism>
<proteinExistence type="predicted"/>
<keyword evidence="3" id="KW-1185">Reference proteome</keyword>
<keyword evidence="1" id="KW-0812">Transmembrane</keyword>
<dbReference type="EMBL" id="WHZW01000037">
    <property type="protein sequence ID" value="NEG90619.1"/>
    <property type="molecule type" value="Genomic_DNA"/>
</dbReference>
<dbReference type="AlphaFoldDB" id="A0A6N9Z7D3"/>
<dbReference type="Proteomes" id="UP000469194">
    <property type="component" value="Unassembled WGS sequence"/>
</dbReference>
<reference evidence="2 3" key="1">
    <citation type="submission" date="2019-10" db="EMBL/GenBank/DDBJ databases">
        <title>Bifidobacterium from non-human primates.</title>
        <authorList>
            <person name="Modesto M."/>
        </authorList>
    </citation>
    <scope>NUCLEOTIDE SEQUENCE [LARGE SCALE GENOMIC DNA]</scope>
    <source>
        <strain evidence="2 3">TRE17</strain>
    </source>
</reference>
<evidence type="ECO:0000313" key="3">
    <source>
        <dbReference type="Proteomes" id="UP000469194"/>
    </source>
</evidence>
<comment type="caution">
    <text evidence="2">The sequence shown here is derived from an EMBL/GenBank/DDBJ whole genome shotgun (WGS) entry which is preliminary data.</text>
</comment>
<evidence type="ECO:0000313" key="2">
    <source>
        <dbReference type="EMBL" id="NEG90619.1"/>
    </source>
</evidence>
<name>A0A6N9Z7D3_9BIFI</name>
<keyword evidence="1" id="KW-1133">Transmembrane helix</keyword>
<feature type="transmembrane region" description="Helical" evidence="1">
    <location>
        <begin position="71"/>
        <end position="97"/>
    </location>
</feature>
<protein>
    <submittedName>
        <fullName evidence="2">Uncharacterized protein</fullName>
    </submittedName>
</protein>
<gene>
    <name evidence="2" type="ORF">GFD25_11665</name>
</gene>
<sequence length="158" mass="17469">MSTRPYRTHPRNVTHMKGKHRAHQHITKYQIGRTMAVIGFFGLLVVCFIWRRPAIRHNSNPITSFAIPMPVTHWPIAVGLLASITCLLIGILFMGFISKGAVSTATMIIFGAVFILAGVTVMIPDSRWGLIKTAAQVFGFLLSPDGPNLWETNITPMA</sequence>
<feature type="transmembrane region" description="Helical" evidence="1">
    <location>
        <begin position="31"/>
        <end position="50"/>
    </location>
</feature>
<evidence type="ECO:0000256" key="1">
    <source>
        <dbReference type="SAM" id="Phobius"/>
    </source>
</evidence>
<feature type="transmembrane region" description="Helical" evidence="1">
    <location>
        <begin position="103"/>
        <end position="123"/>
    </location>
</feature>
<accession>A0A6N9Z7D3</accession>